<dbReference type="OrthoDB" id="1425928at2"/>
<sequence length="396" mass="44228">MSQILVIGAFDRFNYGDLLFPIIIEKELGTYPHRNTLNYYGIVNSDLSALGGKPTHNILDFYQNCNHGSDKVSVIIAGGEAIDATWTSLLAALNPSFQLFCRVVNKFNLPIDSDWVARKMLKGETNLPFTFSKDNFKNVKTVIFNSLGGSKISAKAPKKEKELSTTLEQVDYLAVRDKVTTKNLMAKGIVAKLVPDSAILMSKFFPVEELALAVSSEISEYVRDNAGEYLFFQINWSRGKGHEAEIAANLDRIAKETGTKICFCPIGTALNHDDQIALGNIRPLMKEKSVLFSDVNIWNIMYLIANSKAYMGTSLHGAITAMSFARPYIGLSVLKLNSYLDSWGVEPMNRVVQINEMVDQFKLAIQVSPEKLAESRALQMREVEKSFERMVQVLNN</sequence>
<dbReference type="InterPro" id="IPR007345">
    <property type="entry name" value="Polysacch_pyruvyl_Trfase"/>
</dbReference>
<organism evidence="2 3">
    <name type="scientific">Dyadobacter soli</name>
    <dbReference type="NCBI Taxonomy" id="659014"/>
    <lineage>
        <taxon>Bacteria</taxon>
        <taxon>Pseudomonadati</taxon>
        <taxon>Bacteroidota</taxon>
        <taxon>Cytophagia</taxon>
        <taxon>Cytophagales</taxon>
        <taxon>Spirosomataceae</taxon>
        <taxon>Dyadobacter</taxon>
    </lineage>
</organism>
<feature type="domain" description="Polysaccharide pyruvyl transferase" evidence="1">
    <location>
        <begin position="14"/>
        <end position="332"/>
    </location>
</feature>
<keyword evidence="3" id="KW-1185">Reference proteome</keyword>
<accession>A0A1G6YAX2</accession>
<evidence type="ECO:0000313" key="2">
    <source>
        <dbReference type="EMBL" id="SDD87559.1"/>
    </source>
</evidence>
<dbReference type="GO" id="GO:0016740">
    <property type="term" value="F:transferase activity"/>
    <property type="evidence" value="ECO:0007669"/>
    <property type="project" value="UniProtKB-KW"/>
</dbReference>
<dbReference type="STRING" id="659014.SAMN04487996_102400"/>
<dbReference type="RefSeq" id="WP_090146993.1">
    <property type="nucleotide sequence ID" value="NZ_FNAN01000002.1"/>
</dbReference>
<evidence type="ECO:0000313" key="3">
    <source>
        <dbReference type="Proteomes" id="UP000198748"/>
    </source>
</evidence>
<protein>
    <submittedName>
        <fullName evidence="2">Polysaccharide pyruvyl transferase</fullName>
    </submittedName>
</protein>
<keyword evidence="2" id="KW-0808">Transferase</keyword>
<name>A0A1G6YAX2_9BACT</name>
<dbReference type="Proteomes" id="UP000198748">
    <property type="component" value="Unassembled WGS sequence"/>
</dbReference>
<reference evidence="3" key="1">
    <citation type="submission" date="2016-10" db="EMBL/GenBank/DDBJ databases">
        <authorList>
            <person name="Varghese N."/>
            <person name="Submissions S."/>
        </authorList>
    </citation>
    <scope>NUCLEOTIDE SEQUENCE [LARGE SCALE GENOMIC DNA]</scope>
    <source>
        <strain evidence="3">DSM 25329</strain>
    </source>
</reference>
<dbReference type="Pfam" id="PF04230">
    <property type="entry name" value="PS_pyruv_trans"/>
    <property type="match status" value="1"/>
</dbReference>
<dbReference type="AlphaFoldDB" id="A0A1G6YAX2"/>
<dbReference type="EMBL" id="FNAN01000002">
    <property type="protein sequence ID" value="SDD87559.1"/>
    <property type="molecule type" value="Genomic_DNA"/>
</dbReference>
<proteinExistence type="predicted"/>
<gene>
    <name evidence="2" type="ORF">SAMN04487996_102400</name>
</gene>
<evidence type="ECO:0000259" key="1">
    <source>
        <dbReference type="Pfam" id="PF04230"/>
    </source>
</evidence>